<dbReference type="InterPro" id="IPR040423">
    <property type="entry name" value="PEA_transferase"/>
</dbReference>
<dbReference type="Proteomes" id="UP000294702">
    <property type="component" value="Unassembled WGS sequence"/>
</dbReference>
<dbReference type="GO" id="GO:0009244">
    <property type="term" value="P:lipopolysaccharide core region biosynthetic process"/>
    <property type="evidence" value="ECO:0007669"/>
    <property type="project" value="TreeGrafter"/>
</dbReference>
<evidence type="ECO:0000256" key="2">
    <source>
        <dbReference type="ARBA" id="ARBA00022475"/>
    </source>
</evidence>
<comment type="subcellular location">
    <subcellularLocation>
        <location evidence="1">Cell inner membrane</location>
        <topology evidence="1">Multi-pass membrane protein</topology>
    </subcellularLocation>
</comment>
<evidence type="ECO:0000256" key="6">
    <source>
        <dbReference type="ARBA" id="ARBA00022989"/>
    </source>
</evidence>
<evidence type="ECO:0000256" key="3">
    <source>
        <dbReference type="ARBA" id="ARBA00022519"/>
    </source>
</evidence>
<dbReference type="Gene3D" id="3.40.720.10">
    <property type="entry name" value="Alkaline Phosphatase, subunit A"/>
    <property type="match status" value="1"/>
</dbReference>
<evidence type="ECO:0000256" key="5">
    <source>
        <dbReference type="ARBA" id="ARBA00022692"/>
    </source>
</evidence>
<evidence type="ECO:0000259" key="10">
    <source>
        <dbReference type="Pfam" id="PF08019"/>
    </source>
</evidence>
<keyword evidence="4 11" id="KW-0808">Transferase</keyword>
<dbReference type="OrthoDB" id="9786870at2"/>
<evidence type="ECO:0000256" key="7">
    <source>
        <dbReference type="ARBA" id="ARBA00023136"/>
    </source>
</evidence>
<feature type="domain" description="Sulfatase N-terminal" evidence="9">
    <location>
        <begin position="234"/>
        <end position="522"/>
    </location>
</feature>
<gene>
    <name evidence="11" type="ORF">EV694_1392</name>
</gene>
<accession>A0A4R1FYT4</accession>
<reference evidence="11 12" key="1">
    <citation type="submission" date="2019-03" db="EMBL/GenBank/DDBJ databases">
        <title>Genomic Encyclopedia of Type Strains, Phase IV (KMG-IV): sequencing the most valuable type-strain genomes for metagenomic binning, comparative biology and taxonomic classification.</title>
        <authorList>
            <person name="Goeker M."/>
        </authorList>
    </citation>
    <scope>NUCLEOTIDE SEQUENCE [LARGE SCALE GENOMIC DNA]</scope>
    <source>
        <strain evidence="11 12">DSM 15534</strain>
    </source>
</reference>
<comment type="caution">
    <text evidence="11">The sequence shown here is derived from an EMBL/GenBank/DDBJ whole genome shotgun (WGS) entry which is preliminary data.</text>
</comment>
<dbReference type="SUPFAM" id="SSF53649">
    <property type="entry name" value="Alkaline phosphatase-like"/>
    <property type="match status" value="1"/>
</dbReference>
<evidence type="ECO:0000313" key="12">
    <source>
        <dbReference type="Proteomes" id="UP000294702"/>
    </source>
</evidence>
<feature type="transmembrane region" description="Helical" evidence="8">
    <location>
        <begin position="77"/>
        <end position="99"/>
    </location>
</feature>
<keyword evidence="5 8" id="KW-0812">Transmembrane</keyword>
<dbReference type="InterPro" id="IPR012549">
    <property type="entry name" value="EptA-like_N"/>
</dbReference>
<keyword evidence="12" id="KW-1185">Reference proteome</keyword>
<evidence type="ECO:0000259" key="9">
    <source>
        <dbReference type="Pfam" id="PF00884"/>
    </source>
</evidence>
<feature type="transmembrane region" description="Helical" evidence="8">
    <location>
        <begin position="9"/>
        <end position="29"/>
    </location>
</feature>
<feature type="transmembrane region" description="Helical" evidence="8">
    <location>
        <begin position="124"/>
        <end position="144"/>
    </location>
</feature>
<organism evidence="11 12">
    <name type="scientific">Volucribacter psittacicida</name>
    <dbReference type="NCBI Taxonomy" id="203482"/>
    <lineage>
        <taxon>Bacteria</taxon>
        <taxon>Pseudomonadati</taxon>
        <taxon>Pseudomonadota</taxon>
        <taxon>Gammaproteobacteria</taxon>
        <taxon>Pasteurellales</taxon>
        <taxon>Pasteurellaceae</taxon>
        <taxon>Volucribacter</taxon>
    </lineage>
</organism>
<dbReference type="NCBIfam" id="NF028537">
    <property type="entry name" value="P_eth_NH2_trans"/>
    <property type="match status" value="1"/>
</dbReference>
<dbReference type="InterPro" id="IPR058130">
    <property type="entry name" value="PEA_transf_C"/>
</dbReference>
<sequence length="544" mass="62097">MFLRKLGKISLSSSCLLALVAGYFALVLNYPFYRQLLTIHPFTGSSADYFLLTVPLFVFLVLNAVFQLIALPWLHRILIPTLLVLSAMVSYHEIFYGIYFDKEMLDNVLQTHTSEALHLITLPYILWVIVIGIVPAVLYCLVKVRYSRWWIEISKRIGLVLVSVLLIGLIGKGFYQDYASIVRNNKPIVHLILPSNIIGTSVKKIKSEYNANREFIQLGLNAKQAKPDHFRHVTIVVMGETTRAQNWGLNGYARQTTPLLAKRQDIVNFTDVSSCGTSTAYSVPCLFSHLPQKSFNNNQAPYQDNLLDILQRAGVKVTWLDNDAGCKGVCNRIENQDMTALNLAKYCKNGECLDEILFEDLDNILQQSQQDSLIVLHTMGSHGPTYYQRYPQQYRQFTPTCDTNEINQCSDQQLVNTYDNTILYVDYIVNKAIDYLAQQPEWESNLIYLSDHGESLGENGLYLHSAPYAIAPEQQTKVPMVMWFSEKWRANEKLSLDCLQQLAQSQSFSHDNFFHTVFGLLDMDLSLDLYQPQLDIVAQCKHKD</sequence>
<dbReference type="AlphaFoldDB" id="A0A4R1FYT4"/>
<dbReference type="PANTHER" id="PTHR30443">
    <property type="entry name" value="INNER MEMBRANE PROTEIN"/>
    <property type="match status" value="1"/>
</dbReference>
<dbReference type="GO" id="GO:0005886">
    <property type="term" value="C:plasma membrane"/>
    <property type="evidence" value="ECO:0007669"/>
    <property type="project" value="UniProtKB-SubCell"/>
</dbReference>
<dbReference type="InterPro" id="IPR000917">
    <property type="entry name" value="Sulfatase_N"/>
</dbReference>
<evidence type="ECO:0000256" key="1">
    <source>
        <dbReference type="ARBA" id="ARBA00004429"/>
    </source>
</evidence>
<dbReference type="RefSeq" id="WP_132690798.1">
    <property type="nucleotide sequence ID" value="NZ_SMFT01000002.1"/>
</dbReference>
<dbReference type="CDD" id="cd16017">
    <property type="entry name" value="LptA"/>
    <property type="match status" value="1"/>
</dbReference>
<protein>
    <submittedName>
        <fullName evidence="11">Lipid A ethanolaminephosphotransferase</fullName>
    </submittedName>
</protein>
<keyword evidence="3" id="KW-0997">Cell inner membrane</keyword>
<dbReference type="Pfam" id="PF08019">
    <property type="entry name" value="EptA_B_N"/>
    <property type="match status" value="1"/>
</dbReference>
<keyword evidence="2" id="KW-1003">Cell membrane</keyword>
<feature type="transmembrane region" description="Helical" evidence="8">
    <location>
        <begin position="156"/>
        <end position="175"/>
    </location>
</feature>
<name>A0A4R1FYT4_9PAST</name>
<evidence type="ECO:0000256" key="8">
    <source>
        <dbReference type="SAM" id="Phobius"/>
    </source>
</evidence>
<keyword evidence="6 8" id="KW-1133">Transmembrane helix</keyword>
<feature type="transmembrane region" description="Helical" evidence="8">
    <location>
        <begin position="49"/>
        <end position="70"/>
    </location>
</feature>
<feature type="domain" description="Phosphoethanolamine transferase N-terminal" evidence="10">
    <location>
        <begin position="59"/>
        <end position="208"/>
    </location>
</feature>
<dbReference type="EMBL" id="SMFT01000002">
    <property type="protein sequence ID" value="TCJ98959.1"/>
    <property type="molecule type" value="Genomic_DNA"/>
</dbReference>
<dbReference type="Pfam" id="PF00884">
    <property type="entry name" value="Sulfatase"/>
    <property type="match status" value="1"/>
</dbReference>
<dbReference type="GO" id="GO:0016776">
    <property type="term" value="F:phosphotransferase activity, phosphate group as acceptor"/>
    <property type="evidence" value="ECO:0007669"/>
    <property type="project" value="TreeGrafter"/>
</dbReference>
<dbReference type="PANTHER" id="PTHR30443:SF0">
    <property type="entry name" value="PHOSPHOETHANOLAMINE TRANSFERASE EPTA"/>
    <property type="match status" value="1"/>
</dbReference>
<proteinExistence type="predicted"/>
<evidence type="ECO:0000313" key="11">
    <source>
        <dbReference type="EMBL" id="TCJ98959.1"/>
    </source>
</evidence>
<dbReference type="InterPro" id="IPR017850">
    <property type="entry name" value="Alkaline_phosphatase_core_sf"/>
</dbReference>
<keyword evidence="7 8" id="KW-0472">Membrane</keyword>
<evidence type="ECO:0000256" key="4">
    <source>
        <dbReference type="ARBA" id="ARBA00022679"/>
    </source>
</evidence>